<keyword evidence="3" id="KW-1185">Reference proteome</keyword>
<dbReference type="Proteomes" id="UP000504615">
    <property type="component" value="Unplaced"/>
</dbReference>
<feature type="chain" id="PRO_5027057965" evidence="2">
    <location>
        <begin position="20"/>
        <end position="141"/>
    </location>
</feature>
<dbReference type="KEGG" id="pbar:105429459"/>
<feature type="region of interest" description="Disordered" evidence="1">
    <location>
        <begin position="101"/>
        <end position="127"/>
    </location>
</feature>
<feature type="compositionally biased region" description="Basic and acidic residues" evidence="1">
    <location>
        <begin position="101"/>
        <end position="124"/>
    </location>
</feature>
<evidence type="ECO:0000256" key="2">
    <source>
        <dbReference type="SAM" id="SignalP"/>
    </source>
</evidence>
<name>A0A6I9WHP0_9HYME</name>
<organism evidence="3 4">
    <name type="scientific">Pogonomyrmex barbatus</name>
    <name type="common">red harvester ant</name>
    <dbReference type="NCBI Taxonomy" id="144034"/>
    <lineage>
        <taxon>Eukaryota</taxon>
        <taxon>Metazoa</taxon>
        <taxon>Ecdysozoa</taxon>
        <taxon>Arthropoda</taxon>
        <taxon>Hexapoda</taxon>
        <taxon>Insecta</taxon>
        <taxon>Pterygota</taxon>
        <taxon>Neoptera</taxon>
        <taxon>Endopterygota</taxon>
        <taxon>Hymenoptera</taxon>
        <taxon>Apocrita</taxon>
        <taxon>Aculeata</taxon>
        <taxon>Formicoidea</taxon>
        <taxon>Formicidae</taxon>
        <taxon>Myrmicinae</taxon>
        <taxon>Pogonomyrmex</taxon>
    </lineage>
</organism>
<dbReference type="AlphaFoldDB" id="A0A6I9WHP0"/>
<protein>
    <submittedName>
        <fullName evidence="4">Uncharacterized protein LOC105429459</fullName>
    </submittedName>
</protein>
<evidence type="ECO:0000256" key="1">
    <source>
        <dbReference type="SAM" id="MobiDB-lite"/>
    </source>
</evidence>
<accession>A0A6I9WHP0</accession>
<dbReference type="GeneID" id="105429459"/>
<reference evidence="4" key="1">
    <citation type="submission" date="2025-08" db="UniProtKB">
        <authorList>
            <consortium name="RefSeq"/>
        </authorList>
    </citation>
    <scope>IDENTIFICATION</scope>
</reference>
<feature type="signal peptide" evidence="2">
    <location>
        <begin position="1"/>
        <end position="19"/>
    </location>
</feature>
<gene>
    <name evidence="4" type="primary">LOC105429459</name>
</gene>
<keyword evidence="2" id="KW-0732">Signal</keyword>
<proteinExistence type="predicted"/>
<evidence type="ECO:0000313" key="3">
    <source>
        <dbReference type="Proteomes" id="UP000504615"/>
    </source>
</evidence>
<sequence length="141" mass="17452">MKLYVIIMLIGLILELVKFSENYKIKAYKYHNPHSWRRPRWHPFPKHRKHYHSKRGPSQKYHYYEPEQEYHRYAPHHDSVDTSEHDKPYVIVIQLPQRKELPKKEKEKYPYERLHTIDPPRDADYIDDNNDELKVYQLNNN</sequence>
<dbReference type="OrthoDB" id="7554799at2759"/>
<dbReference type="RefSeq" id="XP_011640748.1">
    <property type="nucleotide sequence ID" value="XM_011642446.1"/>
</dbReference>
<evidence type="ECO:0000313" key="4">
    <source>
        <dbReference type="RefSeq" id="XP_011640748.1"/>
    </source>
</evidence>